<comment type="caution">
    <text evidence="1">The sequence shown here is derived from an EMBL/GenBank/DDBJ whole genome shotgun (WGS) entry which is preliminary data.</text>
</comment>
<sequence>MPTQIHAPVRPQATPAERAVLAGLLTEGEAAVSAAPVHQPEAIGLLLLLLLLSPKPPKDRS</sequence>
<evidence type="ECO:0000313" key="2">
    <source>
        <dbReference type="Proteomes" id="UP000573327"/>
    </source>
</evidence>
<name>A0A7W7WG92_9ACTN</name>
<dbReference type="Proteomes" id="UP000573327">
    <property type="component" value="Unassembled WGS sequence"/>
</dbReference>
<gene>
    <name evidence="1" type="ORF">F4556_001283</name>
</gene>
<organism evidence="1 2">
    <name type="scientific">Kitasatospora gansuensis</name>
    <dbReference type="NCBI Taxonomy" id="258050"/>
    <lineage>
        <taxon>Bacteria</taxon>
        <taxon>Bacillati</taxon>
        <taxon>Actinomycetota</taxon>
        <taxon>Actinomycetes</taxon>
        <taxon>Kitasatosporales</taxon>
        <taxon>Streptomycetaceae</taxon>
        <taxon>Kitasatospora</taxon>
    </lineage>
</organism>
<keyword evidence="2" id="KW-1185">Reference proteome</keyword>
<dbReference type="RefSeq" id="WP_184912355.1">
    <property type="nucleotide sequence ID" value="NZ_JACHJR010000001.1"/>
</dbReference>
<dbReference type="EMBL" id="JACHJR010000001">
    <property type="protein sequence ID" value="MBB4945748.1"/>
    <property type="molecule type" value="Genomic_DNA"/>
</dbReference>
<accession>A0A7W7WG92</accession>
<dbReference type="AlphaFoldDB" id="A0A7W7WG92"/>
<evidence type="ECO:0000313" key="1">
    <source>
        <dbReference type="EMBL" id="MBB4945748.1"/>
    </source>
</evidence>
<proteinExistence type="predicted"/>
<protein>
    <submittedName>
        <fullName evidence="1">Uncharacterized protein</fullName>
    </submittedName>
</protein>
<reference evidence="1 2" key="1">
    <citation type="submission" date="2020-08" db="EMBL/GenBank/DDBJ databases">
        <title>Sequencing the genomes of 1000 actinobacteria strains.</title>
        <authorList>
            <person name="Klenk H.-P."/>
        </authorList>
    </citation>
    <scope>NUCLEOTIDE SEQUENCE [LARGE SCALE GENOMIC DNA]</scope>
    <source>
        <strain evidence="1 2">DSM 44786</strain>
    </source>
</reference>